<organism evidence="1 2">
    <name type="scientific">Russula earlei</name>
    <dbReference type="NCBI Taxonomy" id="71964"/>
    <lineage>
        <taxon>Eukaryota</taxon>
        <taxon>Fungi</taxon>
        <taxon>Dikarya</taxon>
        <taxon>Basidiomycota</taxon>
        <taxon>Agaricomycotina</taxon>
        <taxon>Agaricomycetes</taxon>
        <taxon>Russulales</taxon>
        <taxon>Russulaceae</taxon>
        <taxon>Russula</taxon>
    </lineage>
</organism>
<proteinExistence type="predicted"/>
<evidence type="ECO:0000313" key="1">
    <source>
        <dbReference type="EMBL" id="KAI9451905.1"/>
    </source>
</evidence>
<reference evidence="1" key="1">
    <citation type="submission" date="2021-03" db="EMBL/GenBank/DDBJ databases">
        <title>Evolutionary priming and transition to the ectomycorrhizal habit in an iconic lineage of mushroom-forming fungi: is preadaptation a requirement?</title>
        <authorList>
            <consortium name="DOE Joint Genome Institute"/>
            <person name="Looney B.P."/>
            <person name="Miyauchi S."/>
            <person name="Morin E."/>
            <person name="Drula E."/>
            <person name="Courty P.E."/>
            <person name="Chicoki N."/>
            <person name="Fauchery L."/>
            <person name="Kohler A."/>
            <person name="Kuo A."/>
            <person name="LaButti K."/>
            <person name="Pangilinan J."/>
            <person name="Lipzen A."/>
            <person name="Riley R."/>
            <person name="Andreopoulos W."/>
            <person name="He G."/>
            <person name="Johnson J."/>
            <person name="Barry K.W."/>
            <person name="Grigoriev I.V."/>
            <person name="Nagy L."/>
            <person name="Hibbett D."/>
            <person name="Henrissat B."/>
            <person name="Matheny P.B."/>
            <person name="Labbe J."/>
            <person name="Martin A.F."/>
        </authorList>
    </citation>
    <scope>NUCLEOTIDE SEQUENCE</scope>
    <source>
        <strain evidence="1">BPL698</strain>
    </source>
</reference>
<dbReference type="EMBL" id="JAGFNK010000355">
    <property type="protein sequence ID" value="KAI9451905.1"/>
    <property type="molecule type" value="Genomic_DNA"/>
</dbReference>
<comment type="caution">
    <text evidence="1">The sequence shown here is derived from an EMBL/GenBank/DDBJ whole genome shotgun (WGS) entry which is preliminary data.</text>
</comment>
<accession>A0ACC0TYG6</accession>
<name>A0ACC0TYG6_9AGAM</name>
<gene>
    <name evidence="1" type="ORF">F5148DRAFT_1237961</name>
</gene>
<sequence length="114" mass="12028">MPSLFSRSRTTSSPLKSPRPSAEPSDEFGRVSSRGSPRGNPTVSGKKEWHGEKPRTRTLSAVKGRAPGLVLAEEEPVIPDGSFFPLNLDPPSGDPSSISDSERVASASVLVNSA</sequence>
<dbReference type="Proteomes" id="UP001207468">
    <property type="component" value="Unassembled WGS sequence"/>
</dbReference>
<protein>
    <submittedName>
        <fullName evidence="1">Uncharacterized protein</fullName>
    </submittedName>
</protein>
<keyword evidence="2" id="KW-1185">Reference proteome</keyword>
<evidence type="ECO:0000313" key="2">
    <source>
        <dbReference type="Proteomes" id="UP001207468"/>
    </source>
</evidence>